<name>A0A366HNU0_9BACT</name>
<comment type="caution">
    <text evidence="1">The sequence shown here is derived from an EMBL/GenBank/DDBJ whole genome shotgun (WGS) entry which is preliminary data.</text>
</comment>
<sequence length="48" mass="5318">MVWGTGDQNVPWTFLKERGHSCPCPKYANNADYFAATLAAICAVCLPW</sequence>
<keyword evidence="2" id="KW-1185">Reference proteome</keyword>
<protein>
    <submittedName>
        <fullName evidence="1">Uncharacterized protein</fullName>
    </submittedName>
</protein>
<accession>A0A366HNU0</accession>
<proteinExistence type="predicted"/>
<organism evidence="1 2">
    <name type="scientific">Roseimicrobium gellanilyticum</name>
    <dbReference type="NCBI Taxonomy" id="748857"/>
    <lineage>
        <taxon>Bacteria</taxon>
        <taxon>Pseudomonadati</taxon>
        <taxon>Verrucomicrobiota</taxon>
        <taxon>Verrucomicrobiia</taxon>
        <taxon>Verrucomicrobiales</taxon>
        <taxon>Verrucomicrobiaceae</taxon>
        <taxon>Roseimicrobium</taxon>
    </lineage>
</organism>
<gene>
    <name evidence="1" type="ORF">DES53_10543</name>
</gene>
<evidence type="ECO:0000313" key="1">
    <source>
        <dbReference type="EMBL" id="RBP43645.1"/>
    </source>
</evidence>
<reference evidence="1 2" key="1">
    <citation type="submission" date="2018-06" db="EMBL/GenBank/DDBJ databases">
        <title>Genomic Encyclopedia of Type Strains, Phase IV (KMG-IV): sequencing the most valuable type-strain genomes for metagenomic binning, comparative biology and taxonomic classification.</title>
        <authorList>
            <person name="Goeker M."/>
        </authorList>
    </citation>
    <scope>NUCLEOTIDE SEQUENCE [LARGE SCALE GENOMIC DNA]</scope>
    <source>
        <strain evidence="1 2">DSM 25532</strain>
    </source>
</reference>
<evidence type="ECO:0000313" key="2">
    <source>
        <dbReference type="Proteomes" id="UP000253426"/>
    </source>
</evidence>
<dbReference type="Proteomes" id="UP000253426">
    <property type="component" value="Unassembled WGS sequence"/>
</dbReference>
<dbReference type="AlphaFoldDB" id="A0A366HNU0"/>
<dbReference type="EMBL" id="QNRR01000005">
    <property type="protein sequence ID" value="RBP43645.1"/>
    <property type="molecule type" value="Genomic_DNA"/>
</dbReference>